<feature type="compositionally biased region" description="Basic and acidic residues" evidence="1">
    <location>
        <begin position="257"/>
        <end position="268"/>
    </location>
</feature>
<reference evidence="3 4" key="1">
    <citation type="submission" date="2023-06" db="EMBL/GenBank/DDBJ databases">
        <title>Alteromonas sp. ASW11-36 isolated from intertidal sand.</title>
        <authorList>
            <person name="Li Y."/>
        </authorList>
    </citation>
    <scope>NUCLEOTIDE SEQUENCE [LARGE SCALE GENOMIC DNA]</scope>
    <source>
        <strain evidence="3 4">ASW11-36</strain>
    </source>
</reference>
<feature type="chain" id="PRO_5046705484" evidence="2">
    <location>
        <begin position="19"/>
        <end position="289"/>
    </location>
</feature>
<dbReference type="CDD" id="cd10936">
    <property type="entry name" value="CE4_DAC2"/>
    <property type="match status" value="1"/>
</dbReference>
<proteinExistence type="predicted"/>
<dbReference type="InterPro" id="IPR011330">
    <property type="entry name" value="Glyco_hydro/deAcase_b/a-brl"/>
</dbReference>
<feature type="signal peptide" evidence="2">
    <location>
        <begin position="1"/>
        <end position="18"/>
    </location>
</feature>
<evidence type="ECO:0000313" key="4">
    <source>
        <dbReference type="Proteomes" id="UP001234343"/>
    </source>
</evidence>
<dbReference type="InterPro" id="IPR006837">
    <property type="entry name" value="Divergent_DAC"/>
</dbReference>
<name>A0ABT7SZH4_9ALTE</name>
<sequence>MRFLTLLTLLTVALTALADGDLDHAAVLPKVAIVIDDMGYRQSDSHAFSLPTHVTFAILPHTLQSKKFSEQAYQEGRTVILHLPMETQRPRNLGEGALVDSMDRQMMVDTFNQALATVPHAQGVNNHMGSKLTQLTLPMTILMQTLQDQDLFFMDSRTTRYSKAFRIANQTGVPAVQRRVFLDHEITEAFIDEQFDRLIRLAHKYGHAIGIGHPHPLTVERLNARLQQHYNVEFVSLAKLVATLHPNAGLGLRFAHSEQKTDTERSAPQRENVAIDDASKVVTTLSPSN</sequence>
<comment type="caution">
    <text evidence="3">The sequence shown here is derived from an EMBL/GenBank/DDBJ whole genome shotgun (WGS) entry which is preliminary data.</text>
</comment>
<dbReference type="Pfam" id="PF04748">
    <property type="entry name" value="Polysacc_deac_2"/>
    <property type="match status" value="1"/>
</dbReference>
<dbReference type="EMBL" id="JAUCBP010000011">
    <property type="protein sequence ID" value="MDM7861582.1"/>
    <property type="molecule type" value="Genomic_DNA"/>
</dbReference>
<dbReference type="PANTHER" id="PTHR30105">
    <property type="entry name" value="UNCHARACTERIZED YIBQ-RELATED"/>
    <property type="match status" value="1"/>
</dbReference>
<dbReference type="Proteomes" id="UP001234343">
    <property type="component" value="Unassembled WGS sequence"/>
</dbReference>
<gene>
    <name evidence="3" type="ORF">QTP81_13360</name>
</gene>
<keyword evidence="2" id="KW-0732">Signal</keyword>
<dbReference type="RefSeq" id="WP_289366195.1">
    <property type="nucleotide sequence ID" value="NZ_JAUCBP010000011.1"/>
</dbReference>
<evidence type="ECO:0000256" key="1">
    <source>
        <dbReference type="SAM" id="MobiDB-lite"/>
    </source>
</evidence>
<dbReference type="Gene3D" id="3.20.20.370">
    <property type="entry name" value="Glycoside hydrolase/deacetylase"/>
    <property type="match status" value="1"/>
</dbReference>
<dbReference type="PANTHER" id="PTHR30105:SF2">
    <property type="entry name" value="DIVERGENT POLYSACCHARIDE DEACETYLASE SUPERFAMILY"/>
    <property type="match status" value="1"/>
</dbReference>
<keyword evidence="4" id="KW-1185">Reference proteome</keyword>
<organism evidence="3 4">
    <name type="scientific">Alteromonas arenosi</name>
    <dbReference type="NCBI Taxonomy" id="3055817"/>
    <lineage>
        <taxon>Bacteria</taxon>
        <taxon>Pseudomonadati</taxon>
        <taxon>Pseudomonadota</taxon>
        <taxon>Gammaproteobacteria</taxon>
        <taxon>Alteromonadales</taxon>
        <taxon>Alteromonadaceae</taxon>
        <taxon>Alteromonas/Salinimonas group</taxon>
        <taxon>Alteromonas</taxon>
    </lineage>
</organism>
<feature type="region of interest" description="Disordered" evidence="1">
    <location>
        <begin position="257"/>
        <end position="289"/>
    </location>
</feature>
<dbReference type="SUPFAM" id="SSF88713">
    <property type="entry name" value="Glycoside hydrolase/deacetylase"/>
    <property type="match status" value="1"/>
</dbReference>
<accession>A0ABT7SZH4</accession>
<evidence type="ECO:0000256" key="2">
    <source>
        <dbReference type="SAM" id="SignalP"/>
    </source>
</evidence>
<protein>
    <submittedName>
        <fullName evidence="3">Divergent polysaccharide deacetylase family protein</fullName>
    </submittedName>
</protein>
<evidence type="ECO:0000313" key="3">
    <source>
        <dbReference type="EMBL" id="MDM7861582.1"/>
    </source>
</evidence>